<keyword evidence="6 14" id="KW-0808">Transferase</keyword>
<dbReference type="AlphaFoldDB" id="A0A1R1XB11"/>
<dbReference type="GO" id="GO:0005634">
    <property type="term" value="C:nucleus"/>
    <property type="evidence" value="ECO:0007669"/>
    <property type="project" value="UniProtKB-SubCell"/>
</dbReference>
<protein>
    <recommendedName>
        <fullName evidence="3">type I protein arginine methyltransferase</fullName>
        <ecNumber evidence="3">2.1.1.319</ecNumber>
    </recommendedName>
</protein>
<evidence type="ECO:0000256" key="10">
    <source>
        <dbReference type="ARBA" id="ARBA00023163"/>
    </source>
</evidence>
<dbReference type="EC" id="2.1.1.319" evidence="3"/>
<keyword evidence="4" id="KW-0963">Cytoplasm</keyword>
<evidence type="ECO:0000256" key="3">
    <source>
        <dbReference type="ARBA" id="ARBA00011925"/>
    </source>
</evidence>
<evidence type="ECO:0000256" key="2">
    <source>
        <dbReference type="ARBA" id="ARBA00004496"/>
    </source>
</evidence>
<evidence type="ECO:0000313" key="14">
    <source>
        <dbReference type="EMBL" id="OMJ11815.1"/>
    </source>
</evidence>
<evidence type="ECO:0000256" key="11">
    <source>
        <dbReference type="ARBA" id="ARBA00023242"/>
    </source>
</evidence>
<comment type="subcellular location">
    <subcellularLocation>
        <location evidence="2">Cytoplasm</location>
    </subcellularLocation>
    <subcellularLocation>
        <location evidence="1">Nucleus</location>
    </subcellularLocation>
</comment>
<dbReference type="InterPro" id="IPR029063">
    <property type="entry name" value="SAM-dependent_MTases_sf"/>
</dbReference>
<keyword evidence="15" id="KW-1185">Reference proteome</keyword>
<keyword evidence="8" id="KW-0156">Chromatin regulator</keyword>
<evidence type="ECO:0000256" key="7">
    <source>
        <dbReference type="ARBA" id="ARBA00022691"/>
    </source>
</evidence>
<dbReference type="GO" id="GO:0005737">
    <property type="term" value="C:cytoplasm"/>
    <property type="evidence" value="ECO:0007669"/>
    <property type="project" value="UniProtKB-SubCell"/>
</dbReference>
<comment type="caution">
    <text evidence="14">The sequence shown here is derived from an EMBL/GenBank/DDBJ whole genome shotgun (WGS) entry which is preliminary data.</text>
</comment>
<evidence type="ECO:0000256" key="12">
    <source>
        <dbReference type="ARBA" id="ARBA00049086"/>
    </source>
</evidence>
<keyword evidence="7" id="KW-0949">S-adenosyl-L-methionine</keyword>
<dbReference type="EMBL" id="LSSM01005851">
    <property type="protein sequence ID" value="OMJ11815.1"/>
    <property type="molecule type" value="Genomic_DNA"/>
</dbReference>
<dbReference type="PANTHER" id="PTHR11006:SF10">
    <property type="entry name" value="HISTONE-ARGININE METHYLTRANSFERASE CARMER-RELATED"/>
    <property type="match status" value="1"/>
</dbReference>
<evidence type="ECO:0000256" key="6">
    <source>
        <dbReference type="ARBA" id="ARBA00022679"/>
    </source>
</evidence>
<evidence type="ECO:0000256" key="1">
    <source>
        <dbReference type="ARBA" id="ARBA00004123"/>
    </source>
</evidence>
<feature type="domain" description="Protein arginine N-methyltransferase" evidence="13">
    <location>
        <begin position="16"/>
        <end position="70"/>
    </location>
</feature>
<sequence>SFGSDHNGESANCSTRNPVTLCTGPNHPPTHWQQVRFLLPEPIAVNYGQRLVGKMTMVVNASRSYDMHLEVSLIENSFISSNAQSQQHLPPATQTPELYSNNGPKYIRQTKCSWYLHEQIYNYSYSSNSNDYNNQIKPENLNLYSAESNNIN</sequence>
<organism evidence="14 15">
    <name type="scientific">Smittium culicis</name>
    <dbReference type="NCBI Taxonomy" id="133412"/>
    <lineage>
        <taxon>Eukaryota</taxon>
        <taxon>Fungi</taxon>
        <taxon>Fungi incertae sedis</taxon>
        <taxon>Zoopagomycota</taxon>
        <taxon>Kickxellomycotina</taxon>
        <taxon>Harpellomycetes</taxon>
        <taxon>Harpellales</taxon>
        <taxon>Legeriomycetaceae</taxon>
        <taxon>Smittium</taxon>
    </lineage>
</organism>
<dbReference type="OrthoDB" id="7848332at2759"/>
<dbReference type="Gene3D" id="2.70.160.11">
    <property type="entry name" value="Hnrnp arginine n-methyltransferase1"/>
    <property type="match status" value="1"/>
</dbReference>
<keyword evidence="9" id="KW-0805">Transcription regulation</keyword>
<evidence type="ECO:0000259" key="13">
    <source>
        <dbReference type="Pfam" id="PF22528"/>
    </source>
</evidence>
<reference evidence="15" key="1">
    <citation type="submission" date="2017-01" db="EMBL/GenBank/DDBJ databases">
        <authorList>
            <person name="Wang Y."/>
            <person name="White M."/>
            <person name="Kvist S."/>
            <person name="Moncalvo J.-M."/>
        </authorList>
    </citation>
    <scope>NUCLEOTIDE SEQUENCE [LARGE SCALE GENOMIC DNA]</scope>
    <source>
        <strain evidence="15">ID-206-W2</strain>
    </source>
</reference>
<dbReference type="GO" id="GO:0070611">
    <property type="term" value="F:histone H3R2 methyltransferase activity"/>
    <property type="evidence" value="ECO:0007669"/>
    <property type="project" value="TreeGrafter"/>
</dbReference>
<evidence type="ECO:0000256" key="4">
    <source>
        <dbReference type="ARBA" id="ARBA00022490"/>
    </source>
</evidence>
<keyword evidence="10" id="KW-0804">Transcription</keyword>
<proteinExistence type="predicted"/>
<comment type="catalytic activity">
    <reaction evidence="12">
        <text>L-arginyl-[protein] + 2 S-adenosyl-L-methionine = N(omega),N(omega)-dimethyl-L-arginyl-[protein] + 2 S-adenosyl-L-homocysteine + 2 H(+)</text>
        <dbReference type="Rhea" id="RHEA:48096"/>
        <dbReference type="Rhea" id="RHEA-COMP:10532"/>
        <dbReference type="Rhea" id="RHEA-COMP:11991"/>
        <dbReference type="ChEBI" id="CHEBI:15378"/>
        <dbReference type="ChEBI" id="CHEBI:29965"/>
        <dbReference type="ChEBI" id="CHEBI:57856"/>
        <dbReference type="ChEBI" id="CHEBI:59789"/>
        <dbReference type="ChEBI" id="CHEBI:61897"/>
        <dbReference type="EC" id="2.1.1.319"/>
    </reaction>
</comment>
<dbReference type="PANTHER" id="PTHR11006">
    <property type="entry name" value="PROTEIN ARGININE N-METHYLTRANSFERASE"/>
    <property type="match status" value="1"/>
</dbReference>
<dbReference type="GO" id="GO:0035242">
    <property type="term" value="F:protein-arginine omega-N asymmetric methyltransferase activity"/>
    <property type="evidence" value="ECO:0007669"/>
    <property type="project" value="UniProtKB-EC"/>
</dbReference>
<dbReference type="GO" id="GO:0032259">
    <property type="term" value="P:methylation"/>
    <property type="evidence" value="ECO:0007669"/>
    <property type="project" value="UniProtKB-KW"/>
</dbReference>
<accession>A0A1R1XB11</accession>
<evidence type="ECO:0000256" key="5">
    <source>
        <dbReference type="ARBA" id="ARBA00022603"/>
    </source>
</evidence>
<keyword evidence="11" id="KW-0539">Nucleus</keyword>
<dbReference type="InterPro" id="IPR025799">
    <property type="entry name" value="Arg_MeTrfase"/>
</dbReference>
<gene>
    <name evidence="14" type="ORF">AYI69_g9696</name>
</gene>
<name>A0A1R1XB11_9FUNG</name>
<feature type="non-terminal residue" evidence="14">
    <location>
        <position position="1"/>
    </location>
</feature>
<dbReference type="InterPro" id="IPR055135">
    <property type="entry name" value="PRMT_dom"/>
</dbReference>
<dbReference type="Proteomes" id="UP000187429">
    <property type="component" value="Unassembled WGS sequence"/>
</dbReference>
<evidence type="ECO:0000256" key="9">
    <source>
        <dbReference type="ARBA" id="ARBA00023015"/>
    </source>
</evidence>
<evidence type="ECO:0000313" key="15">
    <source>
        <dbReference type="Proteomes" id="UP000187429"/>
    </source>
</evidence>
<evidence type="ECO:0000256" key="8">
    <source>
        <dbReference type="ARBA" id="ARBA00022853"/>
    </source>
</evidence>
<dbReference type="SUPFAM" id="SSF53335">
    <property type="entry name" value="S-adenosyl-L-methionine-dependent methyltransferases"/>
    <property type="match status" value="1"/>
</dbReference>
<keyword evidence="5 14" id="KW-0489">Methyltransferase</keyword>
<dbReference type="Pfam" id="PF22528">
    <property type="entry name" value="PRMT_C"/>
    <property type="match status" value="1"/>
</dbReference>